<accession>A0A2S3IJI7</accession>
<reference evidence="2" key="1">
    <citation type="submission" date="2018-04" db="EMBL/GenBank/DDBJ databases">
        <title>WGS assembly of Panicum hallii.</title>
        <authorList>
            <person name="Lovell J."/>
            <person name="Jenkins J."/>
            <person name="Lowry D."/>
            <person name="Mamidi S."/>
            <person name="Sreedasyam A."/>
            <person name="Weng X."/>
            <person name="Barry K."/>
            <person name="Bonette J."/>
            <person name="Campitelli B."/>
            <person name="Daum C."/>
            <person name="Gordon S."/>
            <person name="Gould B."/>
            <person name="Lipzen A."/>
            <person name="Macqueen A."/>
            <person name="Palacio-Mejia J."/>
            <person name="Plott C."/>
            <person name="Shakirov E."/>
            <person name="Shu S."/>
            <person name="Yoshinaga Y."/>
            <person name="Zane M."/>
            <person name="Rokhsar D."/>
            <person name="Grimwood J."/>
            <person name="Schmutz J."/>
            <person name="Juenger T."/>
        </authorList>
    </citation>
    <scope>NUCLEOTIDE SEQUENCE [LARGE SCALE GENOMIC DNA]</scope>
    <source>
        <strain evidence="2">FIL2</strain>
    </source>
</reference>
<organism evidence="2">
    <name type="scientific">Panicum hallii</name>
    <dbReference type="NCBI Taxonomy" id="206008"/>
    <lineage>
        <taxon>Eukaryota</taxon>
        <taxon>Viridiplantae</taxon>
        <taxon>Streptophyta</taxon>
        <taxon>Embryophyta</taxon>
        <taxon>Tracheophyta</taxon>
        <taxon>Spermatophyta</taxon>
        <taxon>Magnoliopsida</taxon>
        <taxon>Liliopsida</taxon>
        <taxon>Poales</taxon>
        <taxon>Poaceae</taxon>
        <taxon>PACMAD clade</taxon>
        <taxon>Panicoideae</taxon>
        <taxon>Panicodae</taxon>
        <taxon>Paniceae</taxon>
        <taxon>Panicinae</taxon>
        <taxon>Panicum</taxon>
        <taxon>Panicum sect. Panicum</taxon>
    </lineage>
</organism>
<gene>
    <name evidence="2" type="ORF">PAHAL_9G142500</name>
</gene>
<dbReference type="AlphaFoldDB" id="A0A2S3IJI7"/>
<evidence type="ECO:0000256" key="1">
    <source>
        <dbReference type="SAM" id="MobiDB-lite"/>
    </source>
</evidence>
<feature type="compositionally biased region" description="Basic and acidic residues" evidence="1">
    <location>
        <begin position="1"/>
        <end position="11"/>
    </location>
</feature>
<dbReference type="Gramene" id="PAN45791">
    <property type="protein sequence ID" value="PAN45791"/>
    <property type="gene ID" value="PAHAL_9G142500"/>
</dbReference>
<protein>
    <submittedName>
        <fullName evidence="2">Uncharacterized protein</fullName>
    </submittedName>
</protein>
<dbReference type="EMBL" id="CM008054">
    <property type="protein sequence ID" value="PAN45791.1"/>
    <property type="molecule type" value="Genomic_DNA"/>
</dbReference>
<proteinExistence type="predicted"/>
<feature type="region of interest" description="Disordered" evidence="1">
    <location>
        <begin position="1"/>
        <end position="21"/>
    </location>
</feature>
<name>A0A2S3IJI7_9POAL</name>
<dbReference type="Proteomes" id="UP000243499">
    <property type="component" value="Chromosome 9"/>
</dbReference>
<evidence type="ECO:0000313" key="2">
    <source>
        <dbReference type="EMBL" id="PAN45791.1"/>
    </source>
</evidence>
<sequence>MPRTLPSRDGDAASPIPDAMMSSRKPSLGLAGACVGRSIVTGGLPFEEVWSGGNRCERPRTTRALQVLDALRRHRYTRSAELVDYRYCEYQKADEYKREEHNIVVQRATTS</sequence>